<keyword evidence="7 12" id="KW-0653">Protein transport</keyword>
<evidence type="ECO:0000256" key="7">
    <source>
        <dbReference type="ARBA" id="ARBA00022927"/>
    </source>
</evidence>
<evidence type="ECO:0000256" key="11">
    <source>
        <dbReference type="ARBA" id="ARBA00025182"/>
    </source>
</evidence>
<dbReference type="Proteomes" id="UP000706039">
    <property type="component" value="Unassembled WGS sequence"/>
</dbReference>
<evidence type="ECO:0000313" key="15">
    <source>
        <dbReference type="Proteomes" id="UP000706039"/>
    </source>
</evidence>
<comment type="similarity">
    <text evidence="2 12">Belongs to the SecG family.</text>
</comment>
<proteinExistence type="inferred from homology"/>
<evidence type="ECO:0000256" key="13">
    <source>
        <dbReference type="SAM" id="MobiDB-lite"/>
    </source>
</evidence>
<keyword evidence="15" id="KW-1185">Reference proteome</keyword>
<dbReference type="NCBIfam" id="TIGR00810">
    <property type="entry name" value="secG"/>
    <property type="match status" value="1"/>
</dbReference>
<keyword evidence="8 12" id="KW-1133">Transmembrane helix</keyword>
<dbReference type="PANTHER" id="PTHR34182">
    <property type="entry name" value="PROTEIN-EXPORT MEMBRANE PROTEIN SECG"/>
    <property type="match status" value="1"/>
</dbReference>
<dbReference type="Pfam" id="PF03840">
    <property type="entry name" value="SecG"/>
    <property type="match status" value="1"/>
</dbReference>
<feature type="compositionally biased region" description="Low complexity" evidence="13">
    <location>
        <begin position="95"/>
        <end position="132"/>
    </location>
</feature>
<feature type="region of interest" description="Disordered" evidence="13">
    <location>
        <begin position="80"/>
        <end position="160"/>
    </location>
</feature>
<keyword evidence="9 12" id="KW-0811">Translocation</keyword>
<protein>
    <recommendedName>
        <fullName evidence="3 12">Protein-export membrane protein SecG</fullName>
    </recommendedName>
</protein>
<comment type="function">
    <text evidence="11 12">Involved in protein export. Participates in an early event of protein translocation.</text>
</comment>
<dbReference type="PRINTS" id="PR01651">
    <property type="entry name" value="SECGEXPORT"/>
</dbReference>
<evidence type="ECO:0000256" key="1">
    <source>
        <dbReference type="ARBA" id="ARBA00004651"/>
    </source>
</evidence>
<evidence type="ECO:0000313" key="14">
    <source>
        <dbReference type="EMBL" id="MBY8822995.1"/>
    </source>
</evidence>
<accession>A0ABS7PNU6</accession>
<dbReference type="InterPro" id="IPR004692">
    <property type="entry name" value="SecG"/>
</dbReference>
<keyword evidence="4 12" id="KW-0813">Transport</keyword>
<keyword evidence="10 12" id="KW-0472">Membrane</keyword>
<comment type="subcellular location">
    <subcellularLocation>
        <location evidence="1 12">Cell membrane</location>
        <topology evidence="1 12">Multi-pass membrane protein</topology>
    </subcellularLocation>
</comment>
<evidence type="ECO:0000256" key="8">
    <source>
        <dbReference type="ARBA" id="ARBA00022989"/>
    </source>
</evidence>
<sequence>MFTFLLVLHAIIAAALVTVILMQRSEGGGLGMGGSPTGLMSARGAADFLTRATTILAGLFVAMCILLATLASMRSNGDVDTSLARQPAAPSGPTLPVDNAAVPAPAPTDPLADATSTPAPVANAAAPAAAAPRAERPAPRTTDPVSRSTPTPAAGNAAVPAPARVAPPAVVPVAPPAANGAAPSN</sequence>
<evidence type="ECO:0000256" key="12">
    <source>
        <dbReference type="RuleBase" id="RU365087"/>
    </source>
</evidence>
<evidence type="ECO:0000256" key="4">
    <source>
        <dbReference type="ARBA" id="ARBA00022448"/>
    </source>
</evidence>
<gene>
    <name evidence="14" type="primary">secG</name>
    <name evidence="14" type="ORF">K7G82_11865</name>
</gene>
<organism evidence="14 15">
    <name type="scientific">Sphingomonas colocasiae</name>
    <dbReference type="NCBI Taxonomy" id="1848973"/>
    <lineage>
        <taxon>Bacteria</taxon>
        <taxon>Pseudomonadati</taxon>
        <taxon>Pseudomonadota</taxon>
        <taxon>Alphaproteobacteria</taxon>
        <taxon>Sphingomonadales</taxon>
        <taxon>Sphingomonadaceae</taxon>
        <taxon>Sphingomonas</taxon>
    </lineage>
</organism>
<comment type="caution">
    <text evidence="14">The sequence shown here is derived from an EMBL/GenBank/DDBJ whole genome shotgun (WGS) entry which is preliminary data.</text>
</comment>
<evidence type="ECO:0000256" key="2">
    <source>
        <dbReference type="ARBA" id="ARBA00008445"/>
    </source>
</evidence>
<name>A0ABS7PNU6_9SPHN</name>
<evidence type="ECO:0000256" key="10">
    <source>
        <dbReference type="ARBA" id="ARBA00023136"/>
    </source>
</evidence>
<evidence type="ECO:0000256" key="3">
    <source>
        <dbReference type="ARBA" id="ARBA00017876"/>
    </source>
</evidence>
<evidence type="ECO:0000256" key="5">
    <source>
        <dbReference type="ARBA" id="ARBA00022475"/>
    </source>
</evidence>
<dbReference type="PANTHER" id="PTHR34182:SF1">
    <property type="entry name" value="PROTEIN-EXPORT MEMBRANE PROTEIN SECG"/>
    <property type="match status" value="1"/>
</dbReference>
<dbReference type="EMBL" id="JAINVV010000004">
    <property type="protein sequence ID" value="MBY8822995.1"/>
    <property type="molecule type" value="Genomic_DNA"/>
</dbReference>
<feature type="transmembrane region" description="Helical" evidence="12">
    <location>
        <begin position="51"/>
        <end position="71"/>
    </location>
</feature>
<evidence type="ECO:0000256" key="6">
    <source>
        <dbReference type="ARBA" id="ARBA00022692"/>
    </source>
</evidence>
<reference evidence="14 15" key="1">
    <citation type="submission" date="2021-08" db="EMBL/GenBank/DDBJ databases">
        <authorList>
            <person name="Tuo L."/>
        </authorList>
    </citation>
    <scope>NUCLEOTIDE SEQUENCE [LARGE SCALE GENOMIC DNA]</scope>
    <source>
        <strain evidence="14 15">JCM 31229</strain>
    </source>
</reference>
<comment type="caution">
    <text evidence="12">Lacks conserved residue(s) required for the propagation of feature annotation.</text>
</comment>
<keyword evidence="6 12" id="KW-0812">Transmembrane</keyword>
<keyword evidence="5 12" id="KW-1003">Cell membrane</keyword>
<evidence type="ECO:0000256" key="9">
    <source>
        <dbReference type="ARBA" id="ARBA00023010"/>
    </source>
</evidence>